<protein>
    <submittedName>
        <fullName evidence="2">Uncharacterized protein</fullName>
    </submittedName>
</protein>
<dbReference type="EMBL" id="MHBZ01000019">
    <property type="protein sequence ID" value="OGY11351.1"/>
    <property type="molecule type" value="Genomic_DNA"/>
</dbReference>
<feature type="transmembrane region" description="Helical" evidence="1">
    <location>
        <begin position="12"/>
        <end position="39"/>
    </location>
</feature>
<evidence type="ECO:0000313" key="3">
    <source>
        <dbReference type="Proteomes" id="UP000178319"/>
    </source>
</evidence>
<evidence type="ECO:0000313" key="2">
    <source>
        <dbReference type="EMBL" id="OGY11351.1"/>
    </source>
</evidence>
<keyword evidence="1" id="KW-1133">Transmembrane helix</keyword>
<proteinExistence type="predicted"/>
<reference evidence="2 3" key="1">
    <citation type="journal article" date="2016" name="Nat. Commun.">
        <title>Thousands of microbial genomes shed light on interconnected biogeochemical processes in an aquifer system.</title>
        <authorList>
            <person name="Anantharaman K."/>
            <person name="Brown C.T."/>
            <person name="Hug L.A."/>
            <person name="Sharon I."/>
            <person name="Castelle C.J."/>
            <person name="Probst A.J."/>
            <person name="Thomas B.C."/>
            <person name="Singh A."/>
            <person name="Wilkins M.J."/>
            <person name="Karaoz U."/>
            <person name="Brodie E.L."/>
            <person name="Williams K.H."/>
            <person name="Hubbard S.S."/>
            <person name="Banfield J.F."/>
        </authorList>
    </citation>
    <scope>NUCLEOTIDE SEQUENCE [LARGE SCALE GENOMIC DNA]</scope>
</reference>
<organism evidence="2 3">
    <name type="scientific">Candidatus Blackburnbacteria bacterium RIFCSPHIGHO2_02_FULL_44_20</name>
    <dbReference type="NCBI Taxonomy" id="1797516"/>
    <lineage>
        <taxon>Bacteria</taxon>
        <taxon>Candidatus Blackburniibacteriota</taxon>
    </lineage>
</organism>
<dbReference type="Proteomes" id="UP000178319">
    <property type="component" value="Unassembled WGS sequence"/>
</dbReference>
<evidence type="ECO:0000256" key="1">
    <source>
        <dbReference type="SAM" id="Phobius"/>
    </source>
</evidence>
<gene>
    <name evidence="2" type="ORF">A3D26_02490</name>
</gene>
<accession>A0A1G1V7U7</accession>
<keyword evidence="1" id="KW-0812">Transmembrane</keyword>
<name>A0A1G1V7U7_9BACT</name>
<sequence>MFLPRPKDDQPLAGSLGFVTIFPLILFAVVVLAGISVFSDSFKREEISRVLGAQTVSQVDTRVVRERRVYKVFGVLPVSVQVEVLVSSGDGAVVETHESPLVRAVDYLSP</sequence>
<dbReference type="AlphaFoldDB" id="A0A1G1V7U7"/>
<comment type="caution">
    <text evidence="2">The sequence shown here is derived from an EMBL/GenBank/DDBJ whole genome shotgun (WGS) entry which is preliminary data.</text>
</comment>
<keyword evidence="1" id="KW-0472">Membrane</keyword>